<reference evidence="2 3" key="1">
    <citation type="submission" date="2016-11" db="EMBL/GenBank/DDBJ databases">
        <authorList>
            <person name="Jaros S."/>
            <person name="Januszkiewicz K."/>
            <person name="Wedrychowicz H."/>
        </authorList>
    </citation>
    <scope>NUCLEOTIDE SEQUENCE [LARGE SCALE GENOMIC DNA]</scope>
    <source>
        <strain evidence="2 3">GAS499</strain>
    </source>
</reference>
<evidence type="ECO:0000256" key="1">
    <source>
        <dbReference type="SAM" id="Phobius"/>
    </source>
</evidence>
<dbReference type="EMBL" id="LT670844">
    <property type="protein sequence ID" value="SHJ32201.1"/>
    <property type="molecule type" value="Genomic_DNA"/>
</dbReference>
<keyword evidence="1" id="KW-1133">Transmembrane helix</keyword>
<keyword evidence="1" id="KW-0472">Membrane</keyword>
<gene>
    <name evidence="2" type="ORF">SAMN05444159_0305</name>
</gene>
<evidence type="ECO:0000313" key="2">
    <source>
        <dbReference type="EMBL" id="SHJ32201.1"/>
    </source>
</evidence>
<feature type="transmembrane region" description="Helical" evidence="1">
    <location>
        <begin position="30"/>
        <end position="51"/>
    </location>
</feature>
<accession>A0A1M6ICN6</accession>
<dbReference type="Proteomes" id="UP000189935">
    <property type="component" value="Chromosome I"/>
</dbReference>
<proteinExistence type="predicted"/>
<dbReference type="AlphaFoldDB" id="A0A1M6ICN6"/>
<protein>
    <submittedName>
        <fullName evidence="2">Uncharacterized protein</fullName>
    </submittedName>
</protein>
<sequence length="56" mass="6083">MPGAQCTRSLVCKGRKHTSSHHGLTGINPAFPHAMVLTVSFVLSPVTGLFCHRPWL</sequence>
<organism evidence="2 3">
    <name type="scientific">Bradyrhizobium lablabi</name>
    <dbReference type="NCBI Taxonomy" id="722472"/>
    <lineage>
        <taxon>Bacteria</taxon>
        <taxon>Pseudomonadati</taxon>
        <taxon>Pseudomonadota</taxon>
        <taxon>Alphaproteobacteria</taxon>
        <taxon>Hyphomicrobiales</taxon>
        <taxon>Nitrobacteraceae</taxon>
        <taxon>Bradyrhizobium</taxon>
    </lineage>
</organism>
<keyword evidence="1" id="KW-0812">Transmembrane</keyword>
<evidence type="ECO:0000313" key="3">
    <source>
        <dbReference type="Proteomes" id="UP000189935"/>
    </source>
</evidence>
<name>A0A1M6ICN6_9BRAD</name>